<dbReference type="OrthoDB" id="8192666at2759"/>
<dbReference type="Pfam" id="PF00155">
    <property type="entry name" value="Aminotran_1_2"/>
    <property type="match status" value="1"/>
</dbReference>
<evidence type="ECO:0000256" key="4">
    <source>
        <dbReference type="ARBA" id="ARBA00022898"/>
    </source>
</evidence>
<evidence type="ECO:0000313" key="7">
    <source>
        <dbReference type="EMBL" id="CAD7234982.1"/>
    </source>
</evidence>
<name>A0A7R8WNE8_9CRUS</name>
<dbReference type="SUPFAM" id="SSF53383">
    <property type="entry name" value="PLP-dependent transferases"/>
    <property type="match status" value="1"/>
</dbReference>
<dbReference type="GO" id="GO:0030170">
    <property type="term" value="F:pyridoxal phosphate binding"/>
    <property type="evidence" value="ECO:0007669"/>
    <property type="project" value="InterPro"/>
</dbReference>
<keyword evidence="3" id="KW-0808">Transferase</keyword>
<reference evidence="7" key="1">
    <citation type="submission" date="2020-11" db="EMBL/GenBank/DDBJ databases">
        <authorList>
            <person name="Tran Van P."/>
        </authorList>
    </citation>
    <scope>NUCLEOTIDE SEQUENCE</scope>
</reference>
<dbReference type="AlphaFoldDB" id="A0A7R8WNE8"/>
<dbReference type="Gene3D" id="3.40.640.10">
    <property type="entry name" value="Type I PLP-dependent aspartate aminotransferase-like (Major domain)"/>
    <property type="match status" value="1"/>
</dbReference>
<dbReference type="Gene3D" id="3.90.1150.10">
    <property type="entry name" value="Aspartate Aminotransferase, domain 1"/>
    <property type="match status" value="1"/>
</dbReference>
<dbReference type="PANTHER" id="PTHR13693">
    <property type="entry name" value="CLASS II AMINOTRANSFERASE/8-AMINO-7-OXONONANOATE SYNTHASE"/>
    <property type="match status" value="1"/>
</dbReference>
<proteinExistence type="inferred from homology"/>
<comment type="similarity">
    <text evidence="2">Belongs to the class-II pyridoxal-phosphate-dependent aminotransferase family.</text>
</comment>
<keyword evidence="4" id="KW-0663">Pyridoxal phosphate</keyword>
<feature type="domain" description="Aminotransferase class I/classII large" evidence="6">
    <location>
        <begin position="1"/>
        <end position="196"/>
    </location>
</feature>
<evidence type="ECO:0000256" key="5">
    <source>
        <dbReference type="ARBA" id="ARBA00023315"/>
    </source>
</evidence>
<evidence type="ECO:0000259" key="6">
    <source>
        <dbReference type="Pfam" id="PF00155"/>
    </source>
</evidence>
<keyword evidence="5" id="KW-0012">Acyltransferase</keyword>
<protein>
    <recommendedName>
        <fullName evidence="6">Aminotransferase class I/classII large domain-containing protein</fullName>
    </recommendedName>
</protein>
<dbReference type="InterPro" id="IPR015421">
    <property type="entry name" value="PyrdxlP-dep_Trfase_major"/>
</dbReference>
<evidence type="ECO:0000256" key="2">
    <source>
        <dbReference type="ARBA" id="ARBA00008392"/>
    </source>
</evidence>
<dbReference type="InterPro" id="IPR004839">
    <property type="entry name" value="Aminotransferase_I/II_large"/>
</dbReference>
<dbReference type="InterPro" id="IPR015422">
    <property type="entry name" value="PyrdxlP-dep_Trfase_small"/>
</dbReference>
<dbReference type="GO" id="GO:0009102">
    <property type="term" value="P:biotin biosynthetic process"/>
    <property type="evidence" value="ECO:0007669"/>
    <property type="project" value="TreeGrafter"/>
</dbReference>
<dbReference type="InterPro" id="IPR015424">
    <property type="entry name" value="PyrdxlP-dep_Trfase"/>
</dbReference>
<organism evidence="7">
    <name type="scientific">Cyprideis torosa</name>
    <dbReference type="NCBI Taxonomy" id="163714"/>
    <lineage>
        <taxon>Eukaryota</taxon>
        <taxon>Metazoa</taxon>
        <taxon>Ecdysozoa</taxon>
        <taxon>Arthropoda</taxon>
        <taxon>Crustacea</taxon>
        <taxon>Oligostraca</taxon>
        <taxon>Ostracoda</taxon>
        <taxon>Podocopa</taxon>
        <taxon>Podocopida</taxon>
        <taxon>Cytherocopina</taxon>
        <taxon>Cytheroidea</taxon>
        <taxon>Cytherideidae</taxon>
        <taxon>Cyprideis</taxon>
    </lineage>
</organism>
<evidence type="ECO:0000256" key="1">
    <source>
        <dbReference type="ARBA" id="ARBA00001933"/>
    </source>
</evidence>
<dbReference type="EMBL" id="OB670688">
    <property type="protein sequence ID" value="CAD7234982.1"/>
    <property type="molecule type" value="Genomic_DNA"/>
</dbReference>
<dbReference type="InterPro" id="IPR050087">
    <property type="entry name" value="AON_synthase_class-II"/>
</dbReference>
<evidence type="ECO:0000256" key="3">
    <source>
        <dbReference type="ARBA" id="ARBA00022679"/>
    </source>
</evidence>
<gene>
    <name evidence="7" type="ORF">CTOB1V02_LOCUS12798</name>
</gene>
<dbReference type="PANTHER" id="PTHR13693:SF100">
    <property type="entry name" value="8-AMINO-7-OXONONANOATE SYNTHASE"/>
    <property type="match status" value="1"/>
</dbReference>
<comment type="cofactor">
    <cofactor evidence="1">
        <name>pyridoxal 5'-phosphate</name>
        <dbReference type="ChEBI" id="CHEBI:597326"/>
    </cofactor>
</comment>
<sequence length="207" mass="23058">MDGDTADLLELVRIKKDFDCLLYIDEAHAFGMYGAQGLGKAEEFGVVDEVDLLVSTFGKAGASIGAFVVCETEIYRYLVNFSRSLIFTTALPPVVVHWNTFVLNTIRTVEGKRVRVRALAERMRHELRSRGLQTAGDTNIVPVFIGHNQRCVDLAEKLQAQGYFVLPIRPPTVPENTARFRLSLTANMEWDELEALPELISSGVNAL</sequence>
<dbReference type="GO" id="GO:0008710">
    <property type="term" value="F:8-amino-7-oxononanoate synthase activity"/>
    <property type="evidence" value="ECO:0007669"/>
    <property type="project" value="TreeGrafter"/>
</dbReference>
<accession>A0A7R8WNE8</accession>